<keyword evidence="3 6" id="KW-0479">Metal-binding</keyword>
<dbReference type="PANTHER" id="PTHR10885">
    <property type="entry name" value="ISOPENTENYL-DIPHOSPHATE DELTA-ISOMERASE"/>
    <property type="match status" value="1"/>
</dbReference>
<evidence type="ECO:0000259" key="7">
    <source>
        <dbReference type="PROSITE" id="PS51462"/>
    </source>
</evidence>
<protein>
    <submittedName>
        <fullName evidence="8">NUDIX domain-containing protein</fullName>
    </submittedName>
</protein>
<evidence type="ECO:0000256" key="6">
    <source>
        <dbReference type="PIRSR" id="PIRSR017340-1"/>
    </source>
</evidence>
<dbReference type="InterPro" id="IPR020084">
    <property type="entry name" value="NUDIX_hydrolase_CS"/>
</dbReference>
<evidence type="ECO:0000256" key="4">
    <source>
        <dbReference type="ARBA" id="ARBA00022801"/>
    </source>
</evidence>
<sequence>MGGDELVAIYDDHARVVGSTTRADVRARGLWHAAAVVLVRSGDGGSVYVHRRTATKDVYPSAFDCWAGGVVAAGETPDECARRELGEELGIHGVRPVPLFSWAFEQGSVRCHNFTYEVRWDEPVVHQPEEVADGWWMPLEELHTWLRADDGTFVPDGRLGTLEWFRRFGRGSPR</sequence>
<dbReference type="GO" id="GO:0016817">
    <property type="term" value="F:hydrolase activity, acting on acid anhydrides"/>
    <property type="evidence" value="ECO:0007669"/>
    <property type="project" value="InterPro"/>
</dbReference>
<keyword evidence="4" id="KW-0378">Hydrolase</keyword>
<dbReference type="AlphaFoldDB" id="A0A660CBG6"/>
<keyword evidence="5 6" id="KW-0460">Magnesium</keyword>
<proteinExistence type="inferred from homology"/>
<evidence type="ECO:0000256" key="3">
    <source>
        <dbReference type="ARBA" id="ARBA00022723"/>
    </source>
</evidence>
<comment type="caution">
    <text evidence="8">The sequence shown here is derived from an EMBL/GenBank/DDBJ whole genome shotgun (WGS) entry which is preliminary data.</text>
</comment>
<dbReference type="Gene3D" id="3.90.79.10">
    <property type="entry name" value="Nucleoside Triphosphate Pyrophosphohydrolase"/>
    <property type="match status" value="1"/>
</dbReference>
<keyword evidence="9" id="KW-1185">Reference proteome</keyword>
<feature type="domain" description="Nudix hydrolase" evidence="7">
    <location>
        <begin position="30"/>
        <end position="159"/>
    </location>
</feature>
<dbReference type="InterPro" id="IPR015797">
    <property type="entry name" value="NUDIX_hydrolase-like_dom_sf"/>
</dbReference>
<evidence type="ECO:0000313" key="9">
    <source>
        <dbReference type="Proteomes" id="UP000317303"/>
    </source>
</evidence>
<feature type="binding site" evidence="6">
    <location>
        <position position="84"/>
    </location>
    <ligand>
        <name>Mg(2+)</name>
        <dbReference type="ChEBI" id="CHEBI:18420"/>
    </ligand>
</feature>
<comment type="cofactor">
    <cofactor evidence="1">
        <name>Mg(2+)</name>
        <dbReference type="ChEBI" id="CHEBI:18420"/>
    </cofactor>
</comment>
<name>A0A660CBG6_9PSEU</name>
<evidence type="ECO:0000256" key="5">
    <source>
        <dbReference type="ARBA" id="ARBA00022842"/>
    </source>
</evidence>
<dbReference type="InterPro" id="IPR024195">
    <property type="entry name" value="NUDIX_hydrolase_YfcD_pred"/>
</dbReference>
<evidence type="ECO:0000256" key="2">
    <source>
        <dbReference type="ARBA" id="ARBA00005582"/>
    </source>
</evidence>
<dbReference type="SUPFAM" id="SSF55811">
    <property type="entry name" value="Nudix"/>
    <property type="match status" value="1"/>
</dbReference>
<accession>A0A660CBG6</accession>
<dbReference type="Proteomes" id="UP000317303">
    <property type="component" value="Unassembled WGS sequence"/>
</dbReference>
<gene>
    <name evidence="8" type="ORF">JD82_01060</name>
</gene>
<dbReference type="PANTHER" id="PTHR10885:SF0">
    <property type="entry name" value="ISOPENTENYL-DIPHOSPHATE DELTA-ISOMERASE"/>
    <property type="match status" value="1"/>
</dbReference>
<organism evidence="8 9">
    <name type="scientific">Prauserella rugosa</name>
    <dbReference type="NCBI Taxonomy" id="43354"/>
    <lineage>
        <taxon>Bacteria</taxon>
        <taxon>Bacillati</taxon>
        <taxon>Actinomycetota</taxon>
        <taxon>Actinomycetes</taxon>
        <taxon>Pseudonocardiales</taxon>
        <taxon>Pseudonocardiaceae</taxon>
        <taxon>Prauserella</taxon>
    </lineage>
</organism>
<dbReference type="Pfam" id="PF00293">
    <property type="entry name" value="NUDIX"/>
    <property type="match status" value="1"/>
</dbReference>
<dbReference type="PROSITE" id="PS51462">
    <property type="entry name" value="NUDIX"/>
    <property type="match status" value="1"/>
</dbReference>
<dbReference type="PIRSF" id="PIRSF017340">
    <property type="entry name" value="Nudix_hydro"/>
    <property type="match status" value="1"/>
</dbReference>
<feature type="binding site" evidence="6">
    <location>
        <position position="88"/>
    </location>
    <ligand>
        <name>Mg(2+)</name>
        <dbReference type="ChEBI" id="CHEBI:18420"/>
    </ligand>
</feature>
<reference evidence="8 9" key="1">
    <citation type="submission" date="2019-07" db="EMBL/GenBank/DDBJ databases">
        <title>R&amp;d 2014.</title>
        <authorList>
            <person name="Klenk H.-P."/>
        </authorList>
    </citation>
    <scope>NUCLEOTIDE SEQUENCE [LARGE SCALE GENOMIC DNA]</scope>
    <source>
        <strain evidence="8 9">DSM 43194</strain>
    </source>
</reference>
<dbReference type="PROSITE" id="PS00893">
    <property type="entry name" value="NUDIX_BOX"/>
    <property type="match status" value="1"/>
</dbReference>
<evidence type="ECO:0000313" key="8">
    <source>
        <dbReference type="EMBL" id="TWH19237.1"/>
    </source>
</evidence>
<dbReference type="GO" id="GO:0046872">
    <property type="term" value="F:metal ion binding"/>
    <property type="evidence" value="ECO:0007669"/>
    <property type="project" value="UniProtKB-KW"/>
</dbReference>
<comment type="similarity">
    <text evidence="2">Belongs to the Nudix hydrolase family.</text>
</comment>
<evidence type="ECO:0000256" key="1">
    <source>
        <dbReference type="ARBA" id="ARBA00001946"/>
    </source>
</evidence>
<dbReference type="InterPro" id="IPR000086">
    <property type="entry name" value="NUDIX_hydrolase_dom"/>
</dbReference>
<dbReference type="EMBL" id="VLJV01000001">
    <property type="protein sequence ID" value="TWH19237.1"/>
    <property type="molecule type" value="Genomic_DNA"/>
</dbReference>